<dbReference type="PROSITE" id="PS51996">
    <property type="entry name" value="TR_MART"/>
    <property type="match status" value="1"/>
</dbReference>
<dbReference type="Proteomes" id="UP000663828">
    <property type="component" value="Unassembled WGS sequence"/>
</dbReference>
<gene>
    <name evidence="1" type="ORF">XAT740_LOCUS55311</name>
</gene>
<evidence type="ECO:0000313" key="1">
    <source>
        <dbReference type="EMBL" id="CAF1652744.1"/>
    </source>
</evidence>
<dbReference type="SUPFAM" id="SSF56399">
    <property type="entry name" value="ADP-ribosylation"/>
    <property type="match status" value="1"/>
</dbReference>
<proteinExistence type="predicted"/>
<keyword evidence="2" id="KW-1185">Reference proteome</keyword>
<dbReference type="PROSITE" id="PS50293">
    <property type="entry name" value="TPR_REGION"/>
    <property type="match status" value="1"/>
</dbReference>
<dbReference type="SUPFAM" id="SSF48452">
    <property type="entry name" value="TPR-like"/>
    <property type="match status" value="1"/>
</dbReference>
<comment type="caution">
    <text evidence="1">The sequence shown here is derived from an EMBL/GenBank/DDBJ whole genome shotgun (WGS) entry which is preliminary data.</text>
</comment>
<dbReference type="InterPro" id="IPR011990">
    <property type="entry name" value="TPR-like_helical_dom_sf"/>
</dbReference>
<accession>A0A816EQS8</accession>
<protein>
    <submittedName>
        <fullName evidence="1">Uncharacterized protein</fullName>
    </submittedName>
</protein>
<dbReference type="Gene3D" id="1.25.40.10">
    <property type="entry name" value="Tetratricopeptide repeat domain"/>
    <property type="match status" value="1"/>
</dbReference>
<name>A0A816EQS8_ADIRI</name>
<sequence>MVHTTPSTNEALPVSSSFCRNVSSSQIELVYNSISNTEKIDLQHRQFFFDREQINLESHQLVWLGPLITLSVKTVRKVIDYTKVFDNVKECLTYIEKNKISTTIFLVIASSELGKLLIPQITDFNNIWSIIIYEVDTSHSEWISNYPKIKSISADPNQLLCELKADVLKYKKYENNGMFNPFEREEDNSMDDANESWWITYTDVLIYLLYPNGFYHKLIDSLRNYYNGNDPKLKVLDKFEKEYKSDKAVWWYTSGTFIFTLFNRALRQHNIELIFLFGFFIQDLYKQLQTEYETFKSIHLTESRMKVYRGQIMSRKEINELDSNFIIVNNSLLSTSSDREPALLFLPESDQIEDSSYVRVLFELEINIQRQSRPYADIIHLSQFPHESEILFMTGTPFRIIEQNGVTYDENEKLWTVKLELTRDEYLVDNRIFESLTCSSHRLKKSLTTLSDSLQFASIENINLIFDNFCDLHSQEEKWINALRFHCIGRYQFWPANNLTEALSYYHKALQIWNNDSSYCSINIGQIYYDIALCYIQDAIRNSTLEEAPAELEQIDIYERLSELYMNTDENVKSIQYKERQVQFTLKYYSSIDEEKCAISLNSLGFLYKKIAEYDNALINYEKALTILL</sequence>
<dbReference type="Gene3D" id="3.90.176.10">
    <property type="entry name" value="Toxin ADP-ribosyltransferase, Chain A, domain 1"/>
    <property type="match status" value="1"/>
</dbReference>
<dbReference type="EMBL" id="CAJNOR010010304">
    <property type="protein sequence ID" value="CAF1652744.1"/>
    <property type="molecule type" value="Genomic_DNA"/>
</dbReference>
<reference evidence="1" key="1">
    <citation type="submission" date="2021-02" db="EMBL/GenBank/DDBJ databases">
        <authorList>
            <person name="Nowell W R."/>
        </authorList>
    </citation>
    <scope>NUCLEOTIDE SEQUENCE</scope>
</reference>
<organism evidence="1 2">
    <name type="scientific">Adineta ricciae</name>
    <name type="common">Rotifer</name>
    <dbReference type="NCBI Taxonomy" id="249248"/>
    <lineage>
        <taxon>Eukaryota</taxon>
        <taxon>Metazoa</taxon>
        <taxon>Spiralia</taxon>
        <taxon>Gnathifera</taxon>
        <taxon>Rotifera</taxon>
        <taxon>Eurotatoria</taxon>
        <taxon>Bdelloidea</taxon>
        <taxon>Adinetida</taxon>
        <taxon>Adinetidae</taxon>
        <taxon>Adineta</taxon>
    </lineage>
</organism>
<evidence type="ECO:0000313" key="2">
    <source>
        <dbReference type="Proteomes" id="UP000663828"/>
    </source>
</evidence>
<feature type="non-terminal residue" evidence="1">
    <location>
        <position position="1"/>
    </location>
</feature>
<dbReference type="AlphaFoldDB" id="A0A816EQS8"/>